<evidence type="ECO:0000313" key="6">
    <source>
        <dbReference type="EMBL" id="KAK0522335.1"/>
    </source>
</evidence>
<dbReference type="GO" id="GO:0046854">
    <property type="term" value="P:phosphatidylinositol phosphate biosynthetic process"/>
    <property type="evidence" value="ECO:0007669"/>
    <property type="project" value="TreeGrafter"/>
</dbReference>
<dbReference type="InterPro" id="IPR005522">
    <property type="entry name" value="IPK"/>
</dbReference>
<proteinExistence type="inferred from homology"/>
<dbReference type="GO" id="GO:0008440">
    <property type="term" value="F:inositol-1,4,5-trisphosphate 3-kinase activity"/>
    <property type="evidence" value="ECO:0007669"/>
    <property type="project" value="TreeGrafter"/>
</dbReference>
<dbReference type="GO" id="GO:0000824">
    <property type="term" value="F:inositol-1,4,5,6-tetrakisphosphate 3-kinase activity"/>
    <property type="evidence" value="ECO:0007669"/>
    <property type="project" value="TreeGrafter"/>
</dbReference>
<comment type="caution">
    <text evidence="6">The sequence shown here is derived from an EMBL/GenBank/DDBJ whole genome shotgun (WGS) entry which is preliminary data.</text>
</comment>
<evidence type="ECO:0000256" key="2">
    <source>
        <dbReference type="ARBA" id="ARBA00022679"/>
    </source>
</evidence>
<dbReference type="GO" id="GO:0005737">
    <property type="term" value="C:cytoplasm"/>
    <property type="evidence" value="ECO:0007669"/>
    <property type="project" value="TreeGrafter"/>
</dbReference>
<dbReference type="InterPro" id="IPR038286">
    <property type="entry name" value="IPK_sf"/>
</dbReference>
<evidence type="ECO:0000256" key="5">
    <source>
        <dbReference type="SAM" id="MobiDB-lite"/>
    </source>
</evidence>
<dbReference type="AlphaFoldDB" id="A0AAN6JI03"/>
<dbReference type="SUPFAM" id="SSF56104">
    <property type="entry name" value="SAICAR synthase-like"/>
    <property type="match status" value="1"/>
</dbReference>
<dbReference type="GO" id="GO:0032958">
    <property type="term" value="P:inositol phosphate biosynthetic process"/>
    <property type="evidence" value="ECO:0007669"/>
    <property type="project" value="InterPro"/>
</dbReference>
<evidence type="ECO:0000256" key="3">
    <source>
        <dbReference type="ARBA" id="ARBA00022777"/>
    </source>
</evidence>
<sequence length="368" mass="39851">MSQRVNASVAPFPLDPPLSTADFDAPQLQSFEAQVAGHPSTVFRTRGGQIVVKRALPAEIRFYYTHLASSQDSQASSRLAPVELALLTPKCHGAVTLSEPDDSDSDEKSSSKKPLKAVIQAAPLLPKLVNLNPSIELQTLDLADEANALVLENVLHGFVAPSVLDIKLGTQLWDESSTPEKRERMIKAAETCTTAEFGARLTGWQTWDEAQQRPFTVSKLYGKSILTKSELEMDTAKYNQVMGNGASEKKKPVAALPSLPSELVHHVVVEGLIPQLADIFNLVKDIEWRVRGGSVLLVYEGSQAALEHKLRTSPSNVASFCKARLIDFAHASFVPGQGPDDGYVQGLQTAMELLQHVAAETAPIPNAS</sequence>
<dbReference type="Gene3D" id="3.30.470.160">
    <property type="entry name" value="Inositol polyphosphate kinase"/>
    <property type="match status" value="1"/>
</dbReference>
<protein>
    <recommendedName>
        <fullName evidence="4">Kinase</fullName>
        <ecNumber evidence="4">2.7.-.-</ecNumber>
    </recommendedName>
</protein>
<keyword evidence="3 4" id="KW-0418">Kinase</keyword>
<dbReference type="EMBL" id="JAPDMQ010000595">
    <property type="protein sequence ID" value="KAK0522335.1"/>
    <property type="molecule type" value="Genomic_DNA"/>
</dbReference>
<dbReference type="Proteomes" id="UP001176521">
    <property type="component" value="Unassembled WGS sequence"/>
</dbReference>
<dbReference type="PANTHER" id="PTHR12400">
    <property type="entry name" value="INOSITOL POLYPHOSPHATE KINASE"/>
    <property type="match status" value="1"/>
</dbReference>
<gene>
    <name evidence="6" type="ORF">OC842_006494</name>
</gene>
<dbReference type="GO" id="GO:0005634">
    <property type="term" value="C:nucleus"/>
    <property type="evidence" value="ECO:0007669"/>
    <property type="project" value="TreeGrafter"/>
</dbReference>
<keyword evidence="7" id="KW-1185">Reference proteome</keyword>
<name>A0AAN6JI03_9BASI</name>
<evidence type="ECO:0000313" key="7">
    <source>
        <dbReference type="Proteomes" id="UP001176521"/>
    </source>
</evidence>
<dbReference type="Pfam" id="PF03770">
    <property type="entry name" value="IPK"/>
    <property type="match status" value="1"/>
</dbReference>
<keyword evidence="2 4" id="KW-0808">Transferase</keyword>
<dbReference type="PANTHER" id="PTHR12400:SF108">
    <property type="entry name" value="KINASE"/>
    <property type="match status" value="1"/>
</dbReference>
<dbReference type="EC" id="2.7.-.-" evidence="4"/>
<comment type="similarity">
    <text evidence="1 4">Belongs to the inositol phosphokinase (IPK) family.</text>
</comment>
<evidence type="ECO:0000256" key="4">
    <source>
        <dbReference type="RuleBase" id="RU363090"/>
    </source>
</evidence>
<organism evidence="6 7">
    <name type="scientific">Tilletia horrida</name>
    <dbReference type="NCBI Taxonomy" id="155126"/>
    <lineage>
        <taxon>Eukaryota</taxon>
        <taxon>Fungi</taxon>
        <taxon>Dikarya</taxon>
        <taxon>Basidiomycota</taxon>
        <taxon>Ustilaginomycotina</taxon>
        <taxon>Exobasidiomycetes</taxon>
        <taxon>Tilletiales</taxon>
        <taxon>Tilletiaceae</taxon>
        <taxon>Tilletia</taxon>
    </lineage>
</organism>
<evidence type="ECO:0000256" key="1">
    <source>
        <dbReference type="ARBA" id="ARBA00007374"/>
    </source>
</evidence>
<reference evidence="6" key="1">
    <citation type="journal article" date="2023" name="PhytoFront">
        <title>Draft Genome Resources of Seven Strains of Tilletia horrida, Causal Agent of Kernel Smut of Rice.</title>
        <authorList>
            <person name="Khanal S."/>
            <person name="Antony Babu S."/>
            <person name="Zhou X.G."/>
        </authorList>
    </citation>
    <scope>NUCLEOTIDE SEQUENCE</scope>
    <source>
        <strain evidence="6">TX3</strain>
    </source>
</reference>
<accession>A0AAN6JI03</accession>
<feature type="region of interest" description="Disordered" evidence="5">
    <location>
        <begin position="95"/>
        <end position="114"/>
    </location>
</feature>